<evidence type="ECO:0000256" key="1">
    <source>
        <dbReference type="SAM" id="Phobius"/>
    </source>
</evidence>
<feature type="transmembrane region" description="Helical" evidence="1">
    <location>
        <begin position="355"/>
        <end position="379"/>
    </location>
</feature>
<keyword evidence="3" id="KW-1185">Reference proteome</keyword>
<sequence>MSAISHSNSSEETILLDTDTAVSTNYTYLEDSCESSYDVTDTCGREFDATDTCHGRYDTTGTSGSGYDNTGTSGSGYDATDTCGSDYDGTDTCDGGYDVGNTSESELLDKLETCQDKNDSKSCNKTGLSGVKPIPRMSLCRILVINLPWFGLALMYLILTVEVVPAQVEAMVGNKIKGTVLGIMVAIGALLTLFVSPLLGLMSDRLETKIGKRRPVMLVSSVLLCFSLMGMSFSVSNVKFSGNSSVSECHPNLTVRRCAPYSKASELYIRGPHLKIDGGKGLSQTQTVNLPLFEYIAAGNISGSMGAYAVCYLGSVLTYTGIAVPYNALIADKTHPDQRGVNSGVMGGMVLLGNIAGACLGLFISVSLVSMLTLILCYIPP</sequence>
<dbReference type="Proteomes" id="UP000593567">
    <property type="component" value="Unassembled WGS sequence"/>
</dbReference>
<name>A0A7J7KK73_BUGNE</name>
<dbReference type="Gene3D" id="1.20.1250.20">
    <property type="entry name" value="MFS general substrate transporter like domains"/>
    <property type="match status" value="1"/>
</dbReference>
<gene>
    <name evidence="2" type="ORF">EB796_002628</name>
</gene>
<evidence type="ECO:0000313" key="2">
    <source>
        <dbReference type="EMBL" id="KAF6039082.1"/>
    </source>
</evidence>
<dbReference type="OrthoDB" id="6091809at2759"/>
<feature type="transmembrane region" description="Helical" evidence="1">
    <location>
        <begin position="179"/>
        <end position="203"/>
    </location>
</feature>
<dbReference type="SUPFAM" id="SSF103473">
    <property type="entry name" value="MFS general substrate transporter"/>
    <property type="match status" value="1"/>
</dbReference>
<organism evidence="2 3">
    <name type="scientific">Bugula neritina</name>
    <name type="common">Brown bryozoan</name>
    <name type="synonym">Sertularia neritina</name>
    <dbReference type="NCBI Taxonomy" id="10212"/>
    <lineage>
        <taxon>Eukaryota</taxon>
        <taxon>Metazoa</taxon>
        <taxon>Spiralia</taxon>
        <taxon>Lophotrochozoa</taxon>
        <taxon>Bryozoa</taxon>
        <taxon>Gymnolaemata</taxon>
        <taxon>Cheilostomatida</taxon>
        <taxon>Flustrina</taxon>
        <taxon>Buguloidea</taxon>
        <taxon>Bugulidae</taxon>
        <taxon>Bugula</taxon>
    </lineage>
</organism>
<evidence type="ECO:0000313" key="3">
    <source>
        <dbReference type="Proteomes" id="UP000593567"/>
    </source>
</evidence>
<reference evidence="2" key="1">
    <citation type="submission" date="2020-06" db="EMBL/GenBank/DDBJ databases">
        <title>Draft genome of Bugula neritina, a colonial animal packing powerful symbionts and potential medicines.</title>
        <authorList>
            <person name="Rayko M."/>
        </authorList>
    </citation>
    <scope>NUCLEOTIDE SEQUENCE [LARGE SCALE GENOMIC DNA]</scope>
    <source>
        <strain evidence="2">Kwan_BN1</strain>
    </source>
</reference>
<accession>A0A7J7KK73</accession>
<dbReference type="AlphaFoldDB" id="A0A7J7KK73"/>
<proteinExistence type="predicted"/>
<keyword evidence="1" id="KW-1133">Transmembrane helix</keyword>
<keyword evidence="1" id="KW-0812">Transmembrane</keyword>
<feature type="transmembrane region" description="Helical" evidence="1">
    <location>
        <begin position="215"/>
        <end position="235"/>
    </location>
</feature>
<protein>
    <submittedName>
        <fullName evidence="2">TAZ</fullName>
    </submittedName>
</protein>
<dbReference type="Pfam" id="PF13347">
    <property type="entry name" value="MFS_2"/>
    <property type="match status" value="1"/>
</dbReference>
<dbReference type="PANTHER" id="PTHR23528:SF1">
    <property type="entry name" value="MAJOR FACILITATOR SUPERFAMILY (MFS) PROFILE DOMAIN-CONTAINING PROTEIN"/>
    <property type="match status" value="1"/>
</dbReference>
<dbReference type="PANTHER" id="PTHR23528">
    <property type="match status" value="1"/>
</dbReference>
<comment type="caution">
    <text evidence="2">The sequence shown here is derived from an EMBL/GenBank/DDBJ whole genome shotgun (WGS) entry which is preliminary data.</text>
</comment>
<feature type="transmembrane region" description="Helical" evidence="1">
    <location>
        <begin position="139"/>
        <end position="159"/>
    </location>
</feature>
<keyword evidence="1" id="KW-0472">Membrane</keyword>
<dbReference type="EMBL" id="VXIV02000308">
    <property type="protein sequence ID" value="KAF6039082.1"/>
    <property type="molecule type" value="Genomic_DNA"/>
</dbReference>
<dbReference type="InterPro" id="IPR036259">
    <property type="entry name" value="MFS_trans_sf"/>
</dbReference>